<dbReference type="InterPro" id="IPR000905">
    <property type="entry name" value="Gcp-like_dom"/>
</dbReference>
<protein>
    <recommendedName>
        <fullName evidence="1">N(6)-L-threonylcarbamoyladenine synthase</fullName>
        <ecNumber evidence="1">2.3.1.234</ecNumber>
    </recommendedName>
</protein>
<comment type="subcellular location">
    <subcellularLocation>
        <location evidence="7">Mitochondrion</location>
    </subcellularLocation>
</comment>
<dbReference type="PANTHER" id="PTHR11735:SF6">
    <property type="entry name" value="TRNA N6-ADENOSINE THREONYLCARBAMOYLTRANSFERASE, MITOCHONDRIAL"/>
    <property type="match status" value="1"/>
</dbReference>
<evidence type="ECO:0000256" key="4">
    <source>
        <dbReference type="ARBA" id="ARBA00022723"/>
    </source>
</evidence>
<dbReference type="PANTHER" id="PTHR11735">
    <property type="entry name" value="TRNA N6-ADENOSINE THREONYLCARBAMOYLTRANSFERASE"/>
    <property type="match status" value="1"/>
</dbReference>
<evidence type="ECO:0000259" key="8">
    <source>
        <dbReference type="Pfam" id="PF00814"/>
    </source>
</evidence>
<keyword evidence="3 7" id="KW-0819">tRNA processing</keyword>
<dbReference type="HAMAP" id="MF_01445">
    <property type="entry name" value="TsaD"/>
    <property type="match status" value="1"/>
</dbReference>
<evidence type="ECO:0000313" key="10">
    <source>
        <dbReference type="Proteomes" id="UP000700596"/>
    </source>
</evidence>
<keyword evidence="5 7" id="KW-0012">Acyltransferase</keyword>
<evidence type="ECO:0000256" key="1">
    <source>
        <dbReference type="ARBA" id="ARBA00012156"/>
    </source>
</evidence>
<comment type="cofactor">
    <cofactor evidence="7">
        <name>a divalent metal cation</name>
        <dbReference type="ChEBI" id="CHEBI:60240"/>
    </cofactor>
    <text evidence="7">Binds 1 divalent metal cation per subunit.</text>
</comment>
<evidence type="ECO:0000256" key="5">
    <source>
        <dbReference type="ARBA" id="ARBA00023315"/>
    </source>
</evidence>
<keyword evidence="10" id="KW-1185">Reference proteome</keyword>
<dbReference type="Gene3D" id="3.30.420.40">
    <property type="match status" value="2"/>
</dbReference>
<comment type="catalytic activity">
    <reaction evidence="6 7">
        <text>L-threonylcarbamoyladenylate + adenosine(37) in tRNA = N(6)-L-threonylcarbamoyladenosine(37) in tRNA + AMP + H(+)</text>
        <dbReference type="Rhea" id="RHEA:37059"/>
        <dbReference type="Rhea" id="RHEA-COMP:10162"/>
        <dbReference type="Rhea" id="RHEA-COMP:10163"/>
        <dbReference type="ChEBI" id="CHEBI:15378"/>
        <dbReference type="ChEBI" id="CHEBI:73682"/>
        <dbReference type="ChEBI" id="CHEBI:74411"/>
        <dbReference type="ChEBI" id="CHEBI:74418"/>
        <dbReference type="ChEBI" id="CHEBI:456215"/>
        <dbReference type="EC" id="2.3.1.234"/>
    </reaction>
</comment>
<dbReference type="EMBL" id="JAGMWT010000006">
    <property type="protein sequence ID" value="KAH7126748.1"/>
    <property type="molecule type" value="Genomic_DNA"/>
</dbReference>
<feature type="domain" description="Gcp-like" evidence="8">
    <location>
        <begin position="306"/>
        <end position="458"/>
    </location>
</feature>
<dbReference type="SUPFAM" id="SSF53067">
    <property type="entry name" value="Actin-like ATPase domain"/>
    <property type="match status" value="2"/>
</dbReference>
<proteinExistence type="inferred from homology"/>
<evidence type="ECO:0000256" key="6">
    <source>
        <dbReference type="ARBA" id="ARBA00048117"/>
    </source>
</evidence>
<dbReference type="GO" id="GO:0072670">
    <property type="term" value="P:mitochondrial tRNA threonylcarbamoyladenosine modification"/>
    <property type="evidence" value="ECO:0007669"/>
    <property type="project" value="TreeGrafter"/>
</dbReference>
<comment type="caution">
    <text evidence="9">The sequence shown here is derived from an EMBL/GenBank/DDBJ whole genome shotgun (WGS) entry which is preliminary data.</text>
</comment>
<dbReference type="InterPro" id="IPR022450">
    <property type="entry name" value="TsaD"/>
</dbReference>
<dbReference type="GO" id="GO:0005739">
    <property type="term" value="C:mitochondrion"/>
    <property type="evidence" value="ECO:0007669"/>
    <property type="project" value="UniProtKB-SubCell"/>
</dbReference>
<dbReference type="AlphaFoldDB" id="A0A9P9DWL4"/>
<dbReference type="InterPro" id="IPR043129">
    <property type="entry name" value="ATPase_NBD"/>
</dbReference>
<comment type="similarity">
    <text evidence="7">Belongs to the KAE1 / TsaD family.</text>
</comment>
<organism evidence="9 10">
    <name type="scientific">Dendryphion nanum</name>
    <dbReference type="NCBI Taxonomy" id="256645"/>
    <lineage>
        <taxon>Eukaryota</taxon>
        <taxon>Fungi</taxon>
        <taxon>Dikarya</taxon>
        <taxon>Ascomycota</taxon>
        <taxon>Pezizomycotina</taxon>
        <taxon>Dothideomycetes</taxon>
        <taxon>Pleosporomycetidae</taxon>
        <taxon>Pleosporales</taxon>
        <taxon>Torulaceae</taxon>
        <taxon>Dendryphion</taxon>
    </lineage>
</organism>
<name>A0A9P9DWL4_9PLEO</name>
<feature type="domain" description="Gcp-like" evidence="8">
    <location>
        <begin position="70"/>
        <end position="256"/>
    </location>
</feature>
<keyword evidence="2 7" id="KW-0808">Transferase</keyword>
<gene>
    <name evidence="9" type="ORF">B0J11DRAFT_285197</name>
</gene>
<dbReference type="EC" id="2.3.1.234" evidence="1"/>
<dbReference type="GO" id="GO:0046872">
    <property type="term" value="F:metal ion binding"/>
    <property type="evidence" value="ECO:0007669"/>
    <property type="project" value="UniProtKB-KW"/>
</dbReference>
<dbReference type="OrthoDB" id="10259622at2759"/>
<dbReference type="InterPro" id="IPR017861">
    <property type="entry name" value="KAE1/TsaD"/>
</dbReference>
<evidence type="ECO:0000313" key="9">
    <source>
        <dbReference type="EMBL" id="KAH7126748.1"/>
    </source>
</evidence>
<dbReference type="Proteomes" id="UP000700596">
    <property type="component" value="Unassembled WGS sequence"/>
</dbReference>
<dbReference type="PRINTS" id="PR00789">
    <property type="entry name" value="OSIALOPTASE"/>
</dbReference>
<dbReference type="Pfam" id="PF00814">
    <property type="entry name" value="TsaD"/>
    <property type="match status" value="2"/>
</dbReference>
<comment type="function">
    <text evidence="7">Required for the formation of a threonylcarbamoyl group on adenosine at position 37 (t(6)A37) in mitochondrial tRNAs that read codons beginning with adenine. Probably involved in the transfer of the threonylcarbamoyl moiety of threonylcarbamoyl-AMP (TC-AMP) to the N6 group of A37. Involved in mitochondrial genome maintenance.</text>
</comment>
<keyword evidence="4 7" id="KW-0479">Metal-binding</keyword>
<dbReference type="GO" id="GO:0061711">
    <property type="term" value="F:tRNA N(6)-L-threonylcarbamoyladenine synthase activity"/>
    <property type="evidence" value="ECO:0007669"/>
    <property type="project" value="UniProtKB-EC"/>
</dbReference>
<accession>A0A9P9DWL4</accession>
<keyword evidence="7" id="KW-0496">Mitochondrion</keyword>
<reference evidence="9" key="1">
    <citation type="journal article" date="2021" name="Nat. Commun.">
        <title>Genetic determinants of endophytism in the Arabidopsis root mycobiome.</title>
        <authorList>
            <person name="Mesny F."/>
            <person name="Miyauchi S."/>
            <person name="Thiergart T."/>
            <person name="Pickel B."/>
            <person name="Atanasova L."/>
            <person name="Karlsson M."/>
            <person name="Huettel B."/>
            <person name="Barry K.W."/>
            <person name="Haridas S."/>
            <person name="Chen C."/>
            <person name="Bauer D."/>
            <person name="Andreopoulos W."/>
            <person name="Pangilinan J."/>
            <person name="LaButti K."/>
            <person name="Riley R."/>
            <person name="Lipzen A."/>
            <person name="Clum A."/>
            <person name="Drula E."/>
            <person name="Henrissat B."/>
            <person name="Kohler A."/>
            <person name="Grigoriev I.V."/>
            <person name="Martin F.M."/>
            <person name="Hacquard S."/>
        </authorList>
    </citation>
    <scope>NUCLEOTIDE SEQUENCE</scope>
    <source>
        <strain evidence="9">MPI-CAGE-CH-0243</strain>
    </source>
</reference>
<comment type="subunit">
    <text evidence="7">Homodimer.</text>
</comment>
<evidence type="ECO:0000256" key="7">
    <source>
        <dbReference type="HAMAP-Rule" id="MF_03179"/>
    </source>
</evidence>
<evidence type="ECO:0000256" key="3">
    <source>
        <dbReference type="ARBA" id="ARBA00022694"/>
    </source>
</evidence>
<sequence length="492" mass="53642">MRTCSPIYNALVAYRARNSLLLQHRPCPLRGLLTLAIETSCDDTSVAILEKSQLPNGLVGATLLFHKKVTSNNTAYHGVHPLISLESHQENLASLVEEAVQCLPTNKIPDFVAVTRGPGMRSNLATGLDTAKGLAVAWKRDIVGVHHMQAHALTPRLVAALENTTSNSASLGPSIHSDGLVPDFPFLSVLASGGHTLLIHSETLIDHHILASTNDIAVGDCLDKVSRAVLPPHVLQTARTTMYGALLETFAFAPSQVENVAHSKAPRADAGRPDVEIVNDVSLERSTAAEYQAIYRERYSYTVPKNNEEAVKRNTTKWGWAFQQPLSKAAGGTKRKSMEMSFSGLLTAIERAVRFKTDLVTGKLTKLNREHEDISTEERRDMAREAMRAAFEHIANRVVLGLQYNESLTTVVMAGGVAANTYLRFILASTLCSAGYSHVSLVFPPPSLCTDNAAMIAWAGCEMYDAGYNSSRAIRALRKWPLDKIVNPPNDD</sequence>
<evidence type="ECO:0000256" key="2">
    <source>
        <dbReference type="ARBA" id="ARBA00022679"/>
    </source>
</evidence>